<dbReference type="Proteomes" id="UP000070054">
    <property type="component" value="Unassembled WGS sequence"/>
</dbReference>
<dbReference type="CDD" id="cd00067">
    <property type="entry name" value="GAL4"/>
    <property type="match status" value="1"/>
</dbReference>
<dbReference type="Gene3D" id="4.10.240.10">
    <property type="entry name" value="Zn(2)-C6 fungal-type DNA-binding domain"/>
    <property type="match status" value="1"/>
</dbReference>
<protein>
    <recommendedName>
        <fullName evidence="4">Zn(2)-C6 fungal-type domain-containing protein</fullName>
    </recommendedName>
</protein>
<comment type="caution">
    <text evidence="5">The sequence shown here is derived from an EMBL/GenBank/DDBJ whole genome shotgun (WGS) entry which is preliminary data.</text>
</comment>
<dbReference type="Pfam" id="PF00172">
    <property type="entry name" value="Zn_clus"/>
    <property type="match status" value="1"/>
</dbReference>
<dbReference type="GO" id="GO:0005634">
    <property type="term" value="C:nucleus"/>
    <property type="evidence" value="ECO:0007669"/>
    <property type="project" value="UniProtKB-SubCell"/>
</dbReference>
<dbReference type="PROSITE" id="PS50048">
    <property type="entry name" value="ZN2_CY6_FUNGAL_2"/>
    <property type="match status" value="1"/>
</dbReference>
<gene>
    <name evidence="5" type="ORF">CNYM01_04724</name>
</gene>
<evidence type="ECO:0000256" key="1">
    <source>
        <dbReference type="ARBA" id="ARBA00004123"/>
    </source>
</evidence>
<dbReference type="OrthoDB" id="3477330at2759"/>
<dbReference type="PROSITE" id="PS00463">
    <property type="entry name" value="ZN2_CY6_FUNGAL_1"/>
    <property type="match status" value="1"/>
</dbReference>
<evidence type="ECO:0000313" key="5">
    <source>
        <dbReference type="EMBL" id="KXH62469.1"/>
    </source>
</evidence>
<dbReference type="PANTHER" id="PTHR37534:SF20">
    <property type="entry name" value="PRO1A C6 ZINK-FINGER PROTEIN"/>
    <property type="match status" value="1"/>
</dbReference>
<sequence length="456" mass="50646">MSSPRPATYLGRRRTKTFTGCWTCRSRKVKCDEAKPHCSPCKVRGLDCQGYGVRLQWLHPETTVPSDSNLSDIELANDASASRFRRRQVPVSPTQQVLPWGQIEGILKLIDSVEPSSATSLSDDVGINVENFGVFDARTPSTFDSRSTAGTFLLQDTFTTAETCDEESGRMSGTDLAFYTSSPSVPSPERQQIVPSPSHSEAEAAWELCNLHVQGPSETEEDSPGPKFAEDHSDDLQDEGAADKPSSSSSKHQRWPGISVSTELSKPPMTVISERERFLMHHYMHRVVNIFCVIDNAKSPWKTIHLPRAIQGAGELSVMGATSRIRNALRNALLSISAYYLSNVQVSENRLEIESKWMEAATLYRYNAIGLLKQAVEVDLHAPERPKYKEFLATMLSMITINVSCNFVPLSRGRQTSASHHLCMKIEASDHLSVFTIYPVFSLDLAQHRSSLSVSH</sequence>
<feature type="domain" description="Zn(2)-C6 fungal-type" evidence="4">
    <location>
        <begin position="20"/>
        <end position="48"/>
    </location>
</feature>
<feature type="region of interest" description="Disordered" evidence="3">
    <location>
        <begin position="163"/>
        <end position="199"/>
    </location>
</feature>
<evidence type="ECO:0000259" key="4">
    <source>
        <dbReference type="PROSITE" id="PS50048"/>
    </source>
</evidence>
<keyword evidence="6" id="KW-1185">Reference proteome</keyword>
<dbReference type="InterPro" id="IPR036864">
    <property type="entry name" value="Zn2-C6_fun-type_DNA-bd_sf"/>
</dbReference>
<comment type="subcellular location">
    <subcellularLocation>
        <location evidence="1">Nucleus</location>
    </subcellularLocation>
</comment>
<reference evidence="5 6" key="1">
    <citation type="submission" date="2014-02" db="EMBL/GenBank/DDBJ databases">
        <title>The genome sequence of Colletotrichum nymphaeae SA-01.</title>
        <authorList>
            <person name="Baroncelli R."/>
            <person name="Thon M.R."/>
        </authorList>
    </citation>
    <scope>NUCLEOTIDE SEQUENCE [LARGE SCALE GENOMIC DNA]</scope>
    <source>
        <strain evidence="5 6">SA-01</strain>
    </source>
</reference>
<dbReference type="SMART" id="SM00066">
    <property type="entry name" value="GAL4"/>
    <property type="match status" value="1"/>
</dbReference>
<evidence type="ECO:0000256" key="3">
    <source>
        <dbReference type="SAM" id="MobiDB-lite"/>
    </source>
</evidence>
<dbReference type="EMBL" id="JEMN01000291">
    <property type="protein sequence ID" value="KXH62469.1"/>
    <property type="molecule type" value="Genomic_DNA"/>
</dbReference>
<dbReference type="Pfam" id="PF11951">
    <property type="entry name" value="Fungal_trans_2"/>
    <property type="match status" value="1"/>
</dbReference>
<dbReference type="PANTHER" id="PTHR37534">
    <property type="entry name" value="TRANSCRIPTIONAL ACTIVATOR PROTEIN UGA3"/>
    <property type="match status" value="1"/>
</dbReference>
<evidence type="ECO:0000313" key="6">
    <source>
        <dbReference type="Proteomes" id="UP000070054"/>
    </source>
</evidence>
<accession>A0A135UPZ9</accession>
<dbReference type="GO" id="GO:0008270">
    <property type="term" value="F:zinc ion binding"/>
    <property type="evidence" value="ECO:0007669"/>
    <property type="project" value="InterPro"/>
</dbReference>
<feature type="region of interest" description="Disordered" evidence="3">
    <location>
        <begin position="215"/>
        <end position="262"/>
    </location>
</feature>
<dbReference type="InterPro" id="IPR021858">
    <property type="entry name" value="Fun_TF"/>
</dbReference>
<keyword evidence="2" id="KW-0539">Nucleus</keyword>
<dbReference type="GO" id="GO:0000981">
    <property type="term" value="F:DNA-binding transcription factor activity, RNA polymerase II-specific"/>
    <property type="evidence" value="ECO:0007669"/>
    <property type="project" value="InterPro"/>
</dbReference>
<dbReference type="InterPro" id="IPR001138">
    <property type="entry name" value="Zn2Cys6_DnaBD"/>
</dbReference>
<organism evidence="5 6">
    <name type="scientific">Colletotrichum nymphaeae SA-01</name>
    <dbReference type="NCBI Taxonomy" id="1460502"/>
    <lineage>
        <taxon>Eukaryota</taxon>
        <taxon>Fungi</taxon>
        <taxon>Dikarya</taxon>
        <taxon>Ascomycota</taxon>
        <taxon>Pezizomycotina</taxon>
        <taxon>Sordariomycetes</taxon>
        <taxon>Hypocreomycetidae</taxon>
        <taxon>Glomerellales</taxon>
        <taxon>Glomerellaceae</taxon>
        <taxon>Colletotrichum</taxon>
        <taxon>Colletotrichum acutatum species complex</taxon>
    </lineage>
</organism>
<feature type="compositionally biased region" description="Polar residues" evidence="3">
    <location>
        <begin position="179"/>
        <end position="199"/>
    </location>
</feature>
<proteinExistence type="predicted"/>
<name>A0A135UPZ9_9PEZI</name>
<evidence type="ECO:0000256" key="2">
    <source>
        <dbReference type="ARBA" id="ARBA00023242"/>
    </source>
</evidence>
<dbReference type="SUPFAM" id="SSF57701">
    <property type="entry name" value="Zn2/Cys6 DNA-binding domain"/>
    <property type="match status" value="1"/>
</dbReference>
<dbReference type="AlphaFoldDB" id="A0A135UPZ9"/>